<feature type="compositionally biased region" description="Low complexity" evidence="1">
    <location>
        <begin position="763"/>
        <end position="773"/>
    </location>
</feature>
<comment type="caution">
    <text evidence="3">The sequence shown here is derived from an EMBL/GenBank/DDBJ whole genome shotgun (WGS) entry which is preliminary data.</text>
</comment>
<dbReference type="SUPFAM" id="SSF53474">
    <property type="entry name" value="alpha/beta-Hydrolases"/>
    <property type="match status" value="1"/>
</dbReference>
<protein>
    <submittedName>
        <fullName evidence="3">Putative serine esterase DUF676</fullName>
    </submittedName>
</protein>
<dbReference type="InterPro" id="IPR000073">
    <property type="entry name" value="AB_hydrolase_1"/>
</dbReference>
<evidence type="ECO:0000259" key="2">
    <source>
        <dbReference type="Pfam" id="PF12697"/>
    </source>
</evidence>
<evidence type="ECO:0000256" key="1">
    <source>
        <dbReference type="SAM" id="MobiDB-lite"/>
    </source>
</evidence>
<dbReference type="Gene3D" id="3.40.50.1820">
    <property type="entry name" value="alpha/beta hydrolase"/>
    <property type="match status" value="1"/>
</dbReference>
<proteinExistence type="predicted"/>
<evidence type="ECO:0000313" key="3">
    <source>
        <dbReference type="EMBL" id="RZS70409.1"/>
    </source>
</evidence>
<dbReference type="RefSeq" id="WP_238591306.1">
    <property type="nucleotide sequence ID" value="NZ_CBCSEB010000001.1"/>
</dbReference>
<dbReference type="AlphaFoldDB" id="A0A4Q7MPN1"/>
<dbReference type="Pfam" id="PF12697">
    <property type="entry name" value="Abhydrolase_6"/>
    <property type="match status" value="1"/>
</dbReference>
<dbReference type="EMBL" id="SGWZ01000002">
    <property type="protein sequence ID" value="RZS70409.1"/>
    <property type="molecule type" value="Genomic_DNA"/>
</dbReference>
<reference evidence="3 4" key="1">
    <citation type="submission" date="2019-02" db="EMBL/GenBank/DDBJ databases">
        <title>Genomic Encyclopedia of Type Strains, Phase IV (KMG-IV): sequencing the most valuable type-strain genomes for metagenomic binning, comparative biology and taxonomic classification.</title>
        <authorList>
            <person name="Goeker M."/>
        </authorList>
    </citation>
    <scope>NUCLEOTIDE SEQUENCE [LARGE SCALE GENOMIC DNA]</scope>
    <source>
        <strain evidence="3 4">DSM 16618</strain>
    </source>
</reference>
<accession>A0A4Q7MPN1</accession>
<feature type="domain" description="AB hydrolase-1" evidence="2">
    <location>
        <begin position="451"/>
        <end position="718"/>
    </location>
</feature>
<dbReference type="Proteomes" id="UP000292039">
    <property type="component" value="Unassembled WGS sequence"/>
</dbReference>
<dbReference type="InterPro" id="IPR029058">
    <property type="entry name" value="AB_hydrolase_fold"/>
</dbReference>
<feature type="region of interest" description="Disordered" evidence="1">
    <location>
        <begin position="748"/>
        <end position="773"/>
    </location>
</feature>
<name>A0A4Q7MPN1_9BURK</name>
<gene>
    <name evidence="3" type="ORF">EV679_1816</name>
</gene>
<evidence type="ECO:0000313" key="4">
    <source>
        <dbReference type="Proteomes" id="UP000292039"/>
    </source>
</evidence>
<sequence length="788" mass="85375">MMGRRQEASSSMVARRGRMRLAACRGAVVALLAMLGGCGVLREFQPSVSIQPMTAKEYIALQRGDILTSGKLSGLTAQTIRVTGLDQEACADTITHTCIDAVRQVPGISDERRMSALSELWLQMAMSTAEGGYGEGMNGPGGLTPWMEAARHAYAYLFFTPRTPGERAFEDRQTQVRDWYNYAVQEAVARMFAGHRGQSASAGNAMTRFKLDDWVLQVRLAVRLPEGVEMVKELVPASSLAFQGLRGIYRRDGFGAELVAVMDAPPVAPSLASLQPGEAAALWDEAGADGASRLQGLAPAGAQATRGRAGGSKAQRRVRLGAPVPAVTPDTAPDTANTAQAGAQGRYANAWSEMPSPNITVVFRYAGTTLDEVLATHEVDISVHDPLVERELSFNGQHVPLAGNFTAGYGLWLARSGFSRQSLRNLFGREDGIDRPHLYMMQPYDPDRRILLMLHGLASSPEAWVNVANEIIGDEALRSEFQVWQVYYPTNLPLIFNHAAIRRLLERTLQHFDPEGTTTASSGLVLVGHSMGGMISRMMISSADEQLWDWALKEHPMEPARLERLRPKVDRMLRFQPFPGVERAVFIAAPHRGTPVAAHRLVRWIASFIRLPLTILENFDDALQARASNGTLAGSGPAGMPTSIDNLNEQDTFVRAAAALPLSNTVRYHSIIGRQQAEGPLEETDDGVVPYRSAHLPGAVSEKVIVSGHSVQETAAAILELRRILHEDIQAREAGHGVPVRTPLPVQESQAEAAHVNPASTGPAMAVPASAPESASEVIHIRLGPDSP</sequence>
<organism evidence="3 4">
    <name type="scientific">Kerstersia gyiorum</name>
    <dbReference type="NCBI Taxonomy" id="206506"/>
    <lineage>
        <taxon>Bacteria</taxon>
        <taxon>Pseudomonadati</taxon>
        <taxon>Pseudomonadota</taxon>
        <taxon>Betaproteobacteria</taxon>
        <taxon>Burkholderiales</taxon>
        <taxon>Alcaligenaceae</taxon>
        <taxon>Kerstersia</taxon>
    </lineage>
</organism>